<protein>
    <recommendedName>
        <fullName evidence="1">Rhodanese domain-containing protein</fullName>
    </recommendedName>
</protein>
<dbReference type="PANTHER" id="PTHR44086">
    <property type="entry name" value="THIOSULFATE SULFURTRANSFERASE RDL2, MITOCHONDRIAL-RELATED"/>
    <property type="match status" value="1"/>
</dbReference>
<dbReference type="GO" id="GO:0004792">
    <property type="term" value="F:thiosulfate-cyanide sulfurtransferase activity"/>
    <property type="evidence" value="ECO:0007669"/>
    <property type="project" value="TreeGrafter"/>
</dbReference>
<dbReference type="AlphaFoldDB" id="A0A8J2PJ80"/>
<sequence length="187" mass="20749">MSLLEPVELHSFKTEHYSVVMAASSNGKGLSKTYRGCLRPGDPVESDTLPIETPDLSTPIPILSFDEANDWLNGGHAFLVDVREKIQVLNLGRIKFSVRIPVYKILQSFALGDKDFFYKFCAHKPGYHDQIVVYCQSGLVAPAGAAKLRKMGYFEVGILAGGYKNWIANGGDIVPCPERNFHFSGFY</sequence>
<dbReference type="PROSITE" id="PS50206">
    <property type="entry name" value="RHODANESE_3"/>
    <property type="match status" value="1"/>
</dbReference>
<organism evidence="2 3">
    <name type="scientific">Allacma fusca</name>
    <dbReference type="NCBI Taxonomy" id="39272"/>
    <lineage>
        <taxon>Eukaryota</taxon>
        <taxon>Metazoa</taxon>
        <taxon>Ecdysozoa</taxon>
        <taxon>Arthropoda</taxon>
        <taxon>Hexapoda</taxon>
        <taxon>Collembola</taxon>
        <taxon>Symphypleona</taxon>
        <taxon>Sminthuridae</taxon>
        <taxon>Allacma</taxon>
    </lineage>
</organism>
<dbReference type="PANTHER" id="PTHR44086:SF10">
    <property type="entry name" value="THIOSULFATE SULFURTRANSFERASE_RHODANESE-LIKE DOMAIN-CONTAINING PROTEIN 3"/>
    <property type="match status" value="1"/>
</dbReference>
<dbReference type="SMART" id="SM00450">
    <property type="entry name" value="RHOD"/>
    <property type="match status" value="1"/>
</dbReference>
<dbReference type="Pfam" id="PF00581">
    <property type="entry name" value="Rhodanese"/>
    <property type="match status" value="1"/>
</dbReference>
<feature type="domain" description="Rhodanese" evidence="1">
    <location>
        <begin position="73"/>
        <end position="175"/>
    </location>
</feature>
<evidence type="ECO:0000259" key="1">
    <source>
        <dbReference type="PROSITE" id="PS50206"/>
    </source>
</evidence>
<dbReference type="GO" id="GO:0005739">
    <property type="term" value="C:mitochondrion"/>
    <property type="evidence" value="ECO:0007669"/>
    <property type="project" value="TreeGrafter"/>
</dbReference>
<name>A0A8J2PJ80_9HEXA</name>
<comment type="caution">
    <text evidence="2">The sequence shown here is derived from an EMBL/GenBank/DDBJ whole genome shotgun (WGS) entry which is preliminary data.</text>
</comment>
<reference evidence="2" key="1">
    <citation type="submission" date="2021-06" db="EMBL/GenBank/DDBJ databases">
        <authorList>
            <person name="Hodson N. C."/>
            <person name="Mongue J. A."/>
            <person name="Jaron S. K."/>
        </authorList>
    </citation>
    <scope>NUCLEOTIDE SEQUENCE</scope>
</reference>
<dbReference type="InterPro" id="IPR001763">
    <property type="entry name" value="Rhodanese-like_dom"/>
</dbReference>
<gene>
    <name evidence="2" type="ORF">AFUS01_LOCUS42313</name>
</gene>
<evidence type="ECO:0000313" key="2">
    <source>
        <dbReference type="EMBL" id="CAG7832633.1"/>
    </source>
</evidence>
<accession>A0A8J2PJ80</accession>
<keyword evidence="3" id="KW-1185">Reference proteome</keyword>
<evidence type="ECO:0000313" key="3">
    <source>
        <dbReference type="Proteomes" id="UP000708208"/>
    </source>
</evidence>
<proteinExistence type="predicted"/>
<dbReference type="CDD" id="cd00158">
    <property type="entry name" value="RHOD"/>
    <property type="match status" value="1"/>
</dbReference>
<dbReference type="EMBL" id="CAJVCH010566133">
    <property type="protein sequence ID" value="CAG7832633.1"/>
    <property type="molecule type" value="Genomic_DNA"/>
</dbReference>
<dbReference type="Proteomes" id="UP000708208">
    <property type="component" value="Unassembled WGS sequence"/>
</dbReference>
<dbReference type="OrthoDB" id="566238at2759"/>